<proteinExistence type="inferred from homology"/>
<comment type="caution">
    <text evidence="8">The sequence shown here is derived from an EMBL/GenBank/DDBJ whole genome shotgun (WGS) entry which is preliminary data.</text>
</comment>
<evidence type="ECO:0000313" key="9">
    <source>
        <dbReference type="Proteomes" id="UP000325255"/>
    </source>
</evidence>
<feature type="transmembrane region" description="Helical" evidence="6">
    <location>
        <begin position="72"/>
        <end position="96"/>
    </location>
</feature>
<sequence>MGVLWRPALLVVVLLGGQLVLKAVLGGDAAALLESVVARHQTLAELLFVPATAALCFLGVPRQVPAYAAGLAFGLWGGTVVSLLGVVLGCIASFYWARLVAQDWAQRRLGTRMARLDRFLAANPFSATLMLRLLPVGNNLLLNLLAGVSAVAAGPFLLASLLGYLPQTLVFALIGAGTRVDQQVMLGLGAALFAISGAIGFVLLRRLRAGRYGAAL</sequence>
<feature type="transmembrane region" description="Helical" evidence="6">
    <location>
        <begin position="141"/>
        <end position="164"/>
    </location>
</feature>
<keyword evidence="5 6" id="KW-0472">Membrane</keyword>
<protein>
    <recommendedName>
        <fullName evidence="6">TVP38/TMEM64 family membrane protein</fullName>
    </recommendedName>
</protein>
<dbReference type="OrthoDB" id="7348996at2"/>
<evidence type="ECO:0000256" key="6">
    <source>
        <dbReference type="RuleBase" id="RU366058"/>
    </source>
</evidence>
<comment type="caution">
    <text evidence="6">Lacks conserved residue(s) required for the propagation of feature annotation.</text>
</comment>
<evidence type="ECO:0000256" key="4">
    <source>
        <dbReference type="ARBA" id="ARBA00022989"/>
    </source>
</evidence>
<keyword evidence="2 6" id="KW-1003">Cell membrane</keyword>
<comment type="subcellular location">
    <subcellularLocation>
        <location evidence="1 6">Cell membrane</location>
        <topology evidence="1 6">Multi-pass membrane protein</topology>
    </subcellularLocation>
</comment>
<dbReference type="Pfam" id="PF09335">
    <property type="entry name" value="VTT_dom"/>
    <property type="match status" value="1"/>
</dbReference>
<gene>
    <name evidence="8" type="ORF">F1189_26705</name>
</gene>
<organism evidence="8 9">
    <name type="scientific">Rhodovastum atsumiense</name>
    <dbReference type="NCBI Taxonomy" id="504468"/>
    <lineage>
        <taxon>Bacteria</taxon>
        <taxon>Pseudomonadati</taxon>
        <taxon>Pseudomonadota</taxon>
        <taxon>Alphaproteobacteria</taxon>
        <taxon>Acetobacterales</taxon>
        <taxon>Acetobacteraceae</taxon>
        <taxon>Rhodovastum</taxon>
    </lineage>
</organism>
<evidence type="ECO:0000313" key="8">
    <source>
        <dbReference type="EMBL" id="KAA5608943.1"/>
    </source>
</evidence>
<evidence type="ECO:0000256" key="2">
    <source>
        <dbReference type="ARBA" id="ARBA00022475"/>
    </source>
</evidence>
<dbReference type="EMBL" id="VWPK01000064">
    <property type="protein sequence ID" value="KAA5608943.1"/>
    <property type="molecule type" value="Genomic_DNA"/>
</dbReference>
<evidence type="ECO:0000256" key="1">
    <source>
        <dbReference type="ARBA" id="ARBA00004651"/>
    </source>
</evidence>
<feature type="domain" description="VTT" evidence="7">
    <location>
        <begin position="60"/>
        <end position="176"/>
    </location>
</feature>
<dbReference type="PANTHER" id="PTHR12677:SF59">
    <property type="entry name" value="GOLGI APPARATUS MEMBRANE PROTEIN TVP38-RELATED"/>
    <property type="match status" value="1"/>
</dbReference>
<evidence type="ECO:0000256" key="3">
    <source>
        <dbReference type="ARBA" id="ARBA00022692"/>
    </source>
</evidence>
<evidence type="ECO:0000259" key="7">
    <source>
        <dbReference type="Pfam" id="PF09335"/>
    </source>
</evidence>
<feature type="transmembrane region" description="Helical" evidence="6">
    <location>
        <begin position="42"/>
        <end position="60"/>
    </location>
</feature>
<dbReference type="InterPro" id="IPR032816">
    <property type="entry name" value="VTT_dom"/>
</dbReference>
<feature type="transmembrane region" description="Helical" evidence="6">
    <location>
        <begin position="184"/>
        <end position="204"/>
    </location>
</feature>
<dbReference type="AlphaFoldDB" id="A0A5M6IKZ6"/>
<dbReference type="GO" id="GO:0005886">
    <property type="term" value="C:plasma membrane"/>
    <property type="evidence" value="ECO:0007669"/>
    <property type="project" value="UniProtKB-SubCell"/>
</dbReference>
<comment type="similarity">
    <text evidence="6">Belongs to the TVP38/TMEM64 family.</text>
</comment>
<dbReference type="Proteomes" id="UP000325255">
    <property type="component" value="Unassembled WGS sequence"/>
</dbReference>
<dbReference type="PANTHER" id="PTHR12677">
    <property type="entry name" value="GOLGI APPARATUS MEMBRANE PROTEIN TVP38-RELATED"/>
    <property type="match status" value="1"/>
</dbReference>
<name>A0A5M6IKZ6_9PROT</name>
<dbReference type="InterPro" id="IPR015414">
    <property type="entry name" value="TMEM64"/>
</dbReference>
<keyword evidence="9" id="KW-1185">Reference proteome</keyword>
<keyword evidence="3 6" id="KW-0812">Transmembrane</keyword>
<reference evidence="8 9" key="1">
    <citation type="submission" date="2019-09" db="EMBL/GenBank/DDBJ databases">
        <title>Genome sequence of Rhodovastum atsumiense, a diverse member of the Acetobacteraceae family of non-sulfur purple photosynthetic bacteria.</title>
        <authorList>
            <person name="Meyer T."/>
            <person name="Kyndt J."/>
        </authorList>
    </citation>
    <scope>NUCLEOTIDE SEQUENCE [LARGE SCALE GENOMIC DNA]</scope>
    <source>
        <strain evidence="8 9">DSM 21279</strain>
    </source>
</reference>
<keyword evidence="4 6" id="KW-1133">Transmembrane helix</keyword>
<accession>A0A5M6IKZ6</accession>
<evidence type="ECO:0000256" key="5">
    <source>
        <dbReference type="ARBA" id="ARBA00023136"/>
    </source>
</evidence>